<accession>A0ABU3Q405</accession>
<name>A0ABU3Q405_9SPHN</name>
<organism evidence="2 3">
    <name type="scientific">Sphingosinicella rhizophila</name>
    <dbReference type="NCBI Taxonomy" id="3050082"/>
    <lineage>
        <taxon>Bacteria</taxon>
        <taxon>Pseudomonadati</taxon>
        <taxon>Pseudomonadota</taxon>
        <taxon>Alphaproteobacteria</taxon>
        <taxon>Sphingomonadales</taxon>
        <taxon>Sphingosinicellaceae</taxon>
        <taxon>Sphingosinicella</taxon>
    </lineage>
</organism>
<evidence type="ECO:0000313" key="2">
    <source>
        <dbReference type="EMBL" id="MDT9598007.1"/>
    </source>
</evidence>
<evidence type="ECO:0000313" key="3">
    <source>
        <dbReference type="Proteomes" id="UP001259572"/>
    </source>
</evidence>
<feature type="chain" id="PRO_5047415572" evidence="1">
    <location>
        <begin position="22"/>
        <end position="175"/>
    </location>
</feature>
<dbReference type="InterPro" id="IPR019587">
    <property type="entry name" value="Polyketide_cyclase/dehydratase"/>
</dbReference>
<dbReference type="Proteomes" id="UP001259572">
    <property type="component" value="Unassembled WGS sequence"/>
</dbReference>
<dbReference type="RefSeq" id="WP_315723705.1">
    <property type="nucleotide sequence ID" value="NZ_JAVUPU010000002.1"/>
</dbReference>
<dbReference type="Pfam" id="PF10604">
    <property type="entry name" value="Polyketide_cyc2"/>
    <property type="match status" value="1"/>
</dbReference>
<proteinExistence type="predicted"/>
<feature type="signal peptide" evidence="1">
    <location>
        <begin position="1"/>
        <end position="21"/>
    </location>
</feature>
<dbReference type="EMBL" id="JAVUPU010000002">
    <property type="protein sequence ID" value="MDT9598007.1"/>
    <property type="molecule type" value="Genomic_DNA"/>
</dbReference>
<dbReference type="Gene3D" id="3.30.530.20">
    <property type="match status" value="1"/>
</dbReference>
<evidence type="ECO:0000256" key="1">
    <source>
        <dbReference type="SAM" id="SignalP"/>
    </source>
</evidence>
<dbReference type="InterPro" id="IPR023393">
    <property type="entry name" value="START-like_dom_sf"/>
</dbReference>
<protein>
    <submittedName>
        <fullName evidence="2">SRPBCC family protein</fullName>
    </submittedName>
</protein>
<comment type="caution">
    <text evidence="2">The sequence shown here is derived from an EMBL/GenBank/DDBJ whole genome shotgun (WGS) entry which is preliminary data.</text>
</comment>
<reference evidence="2 3" key="1">
    <citation type="submission" date="2023-05" db="EMBL/GenBank/DDBJ databases">
        <authorList>
            <person name="Guo Y."/>
        </authorList>
    </citation>
    <scope>NUCLEOTIDE SEQUENCE [LARGE SCALE GENOMIC DNA]</scope>
    <source>
        <strain evidence="2 3">GR2756</strain>
    </source>
</reference>
<dbReference type="SUPFAM" id="SSF55961">
    <property type="entry name" value="Bet v1-like"/>
    <property type="match status" value="1"/>
</dbReference>
<sequence length="175" mass="18366">MKTGAKVAVMVALSVAAPAQAEVKAATTVGFELESKIVVAATPGEAYAMLGRIGDWWNPAHSYSGEGANLHLDLKAGGCFCETLQGGGSVEHMRVVFVQPGSVLRLQGGLGPLQTEGATGTLTWSLKPAIDGTEIVQTYVFGGYVRGGADKIAPIVDQVMAEQLDRLRAKLNRVR</sequence>
<keyword evidence="1" id="KW-0732">Signal</keyword>
<gene>
    <name evidence="2" type="ORF">RQX22_03470</name>
</gene>
<keyword evidence="3" id="KW-1185">Reference proteome</keyword>